<dbReference type="Pfam" id="PF14529">
    <property type="entry name" value="Exo_endo_phos_2"/>
    <property type="match status" value="1"/>
</dbReference>
<protein>
    <recommendedName>
        <fullName evidence="1">Endonuclease/exonuclease/phosphatase domain-containing protein</fullName>
    </recommendedName>
</protein>
<sequence>MTGYVMFRKDRLGRRGGGVILYIKESIQAYEIKLEKEAECEEAIWSNIVTGKSTLTVGLVYRSPNISMEENEKIHNAIKEVSKRDCIIMGDFNHGHIQWTSLQSTGREDQEFLNLVQDSFLSQHVLEATRGENVLDIVLSSQKEFVDNVKICEPLGYSDHNQIHSPFNQKIHKGRYKDMREYLAKIDWNNTLKNMTATECWNILKSEIDCVVDKFVPLIKQGKRSKKKHLSKEAIRKIKYKQMMWKTYRHTGSEEDYSIYKEALNQATAEIRNSKRSYEQKIAFNIKQKQ</sequence>
<dbReference type="GO" id="GO:0003824">
    <property type="term" value="F:catalytic activity"/>
    <property type="evidence" value="ECO:0007669"/>
    <property type="project" value="InterPro"/>
</dbReference>
<name>A0AAD9KTH1_RIDPI</name>
<dbReference type="Gene3D" id="3.60.10.10">
    <property type="entry name" value="Endonuclease/exonuclease/phosphatase"/>
    <property type="match status" value="1"/>
</dbReference>
<comment type="caution">
    <text evidence="2">The sequence shown here is derived from an EMBL/GenBank/DDBJ whole genome shotgun (WGS) entry which is preliminary data.</text>
</comment>
<gene>
    <name evidence="2" type="ORF">NP493_601g02001</name>
</gene>
<evidence type="ECO:0000313" key="2">
    <source>
        <dbReference type="EMBL" id="KAK2177378.1"/>
    </source>
</evidence>
<dbReference type="PANTHER" id="PTHR33395:SF22">
    <property type="entry name" value="REVERSE TRANSCRIPTASE DOMAIN-CONTAINING PROTEIN"/>
    <property type="match status" value="1"/>
</dbReference>
<feature type="domain" description="Endonuclease/exonuclease/phosphatase" evidence="1">
    <location>
        <begin position="57"/>
        <end position="163"/>
    </location>
</feature>
<dbReference type="GO" id="GO:0031012">
    <property type="term" value="C:extracellular matrix"/>
    <property type="evidence" value="ECO:0007669"/>
    <property type="project" value="TreeGrafter"/>
</dbReference>
<dbReference type="Proteomes" id="UP001209878">
    <property type="component" value="Unassembled WGS sequence"/>
</dbReference>
<accession>A0AAD9KTH1</accession>
<evidence type="ECO:0000259" key="1">
    <source>
        <dbReference type="Pfam" id="PF14529"/>
    </source>
</evidence>
<keyword evidence="3" id="KW-1185">Reference proteome</keyword>
<dbReference type="GO" id="GO:0061343">
    <property type="term" value="P:cell adhesion involved in heart morphogenesis"/>
    <property type="evidence" value="ECO:0007669"/>
    <property type="project" value="TreeGrafter"/>
</dbReference>
<dbReference type="InterPro" id="IPR036691">
    <property type="entry name" value="Endo/exonu/phosph_ase_sf"/>
</dbReference>
<dbReference type="InterPro" id="IPR005135">
    <property type="entry name" value="Endo/exonuclease/phosphatase"/>
</dbReference>
<reference evidence="2" key="1">
    <citation type="journal article" date="2023" name="Mol. Biol. Evol.">
        <title>Third-Generation Sequencing Reveals the Adaptive Role of the Epigenome in Three Deep-Sea Polychaetes.</title>
        <authorList>
            <person name="Perez M."/>
            <person name="Aroh O."/>
            <person name="Sun Y."/>
            <person name="Lan Y."/>
            <person name="Juniper S.K."/>
            <person name="Young C.R."/>
            <person name="Angers B."/>
            <person name="Qian P.Y."/>
        </authorList>
    </citation>
    <scope>NUCLEOTIDE SEQUENCE</scope>
    <source>
        <strain evidence="2">R07B-5</strain>
    </source>
</reference>
<dbReference type="AlphaFoldDB" id="A0AAD9KTH1"/>
<dbReference type="GO" id="GO:0007508">
    <property type="term" value="P:larval heart development"/>
    <property type="evidence" value="ECO:0007669"/>
    <property type="project" value="TreeGrafter"/>
</dbReference>
<organism evidence="2 3">
    <name type="scientific">Ridgeia piscesae</name>
    <name type="common">Tubeworm</name>
    <dbReference type="NCBI Taxonomy" id="27915"/>
    <lineage>
        <taxon>Eukaryota</taxon>
        <taxon>Metazoa</taxon>
        <taxon>Spiralia</taxon>
        <taxon>Lophotrochozoa</taxon>
        <taxon>Annelida</taxon>
        <taxon>Polychaeta</taxon>
        <taxon>Sedentaria</taxon>
        <taxon>Canalipalpata</taxon>
        <taxon>Sabellida</taxon>
        <taxon>Siboglinidae</taxon>
        <taxon>Ridgeia</taxon>
    </lineage>
</organism>
<proteinExistence type="predicted"/>
<dbReference type="SUPFAM" id="SSF56219">
    <property type="entry name" value="DNase I-like"/>
    <property type="match status" value="1"/>
</dbReference>
<dbReference type="PANTHER" id="PTHR33395">
    <property type="entry name" value="TRANSCRIPTASE, PUTATIVE-RELATED-RELATED"/>
    <property type="match status" value="1"/>
</dbReference>
<evidence type="ECO:0000313" key="3">
    <source>
        <dbReference type="Proteomes" id="UP001209878"/>
    </source>
</evidence>
<dbReference type="EMBL" id="JAODUO010000601">
    <property type="protein sequence ID" value="KAK2177378.1"/>
    <property type="molecule type" value="Genomic_DNA"/>
</dbReference>